<dbReference type="AlphaFoldDB" id="A0A075B425"/>
<dbReference type="PROSITE" id="PS50053">
    <property type="entry name" value="UBIQUITIN_2"/>
    <property type="match status" value="1"/>
</dbReference>
<accession>A0A075B425</accession>
<evidence type="ECO:0000313" key="3">
    <source>
        <dbReference type="Proteomes" id="UP000030755"/>
    </source>
</evidence>
<organism evidence="2 3">
    <name type="scientific">Rozella allomycis (strain CSF55)</name>
    <dbReference type="NCBI Taxonomy" id="988480"/>
    <lineage>
        <taxon>Eukaryota</taxon>
        <taxon>Fungi</taxon>
        <taxon>Fungi incertae sedis</taxon>
        <taxon>Cryptomycota</taxon>
        <taxon>Cryptomycota incertae sedis</taxon>
        <taxon>Rozella</taxon>
    </lineage>
</organism>
<dbReference type="OrthoDB" id="428577at2759"/>
<feature type="domain" description="Ubiquitin-like" evidence="1">
    <location>
        <begin position="5"/>
        <end position="74"/>
    </location>
</feature>
<dbReference type="InterPro" id="IPR000626">
    <property type="entry name" value="Ubiquitin-like_dom"/>
</dbReference>
<dbReference type="Proteomes" id="UP000030755">
    <property type="component" value="Unassembled WGS sequence"/>
</dbReference>
<reference evidence="2 3" key="1">
    <citation type="journal article" date="2013" name="Curr. Biol.">
        <title>Shared signatures of parasitism and phylogenomics unite Cryptomycota and microsporidia.</title>
        <authorList>
            <person name="James T.Y."/>
            <person name="Pelin A."/>
            <person name="Bonen L."/>
            <person name="Ahrendt S."/>
            <person name="Sain D."/>
            <person name="Corradi N."/>
            <person name="Stajich J.E."/>
        </authorList>
    </citation>
    <scope>NUCLEOTIDE SEQUENCE [LARGE SCALE GENOMIC DNA]</scope>
    <source>
        <strain evidence="2 3">CSF55</strain>
    </source>
</reference>
<evidence type="ECO:0000259" key="1">
    <source>
        <dbReference type="PROSITE" id="PS50053"/>
    </source>
</evidence>
<dbReference type="HOGENOM" id="CLU_2251595_0_0_1"/>
<gene>
    <name evidence="2" type="ORF">O9G_003288</name>
</gene>
<dbReference type="Pfam" id="PF00240">
    <property type="entry name" value="ubiquitin"/>
    <property type="match status" value="1"/>
</dbReference>
<name>A0A075B425_ROZAC</name>
<keyword evidence="3" id="KW-1185">Reference proteome</keyword>
<evidence type="ECO:0000313" key="2">
    <source>
        <dbReference type="EMBL" id="EPZ35804.1"/>
    </source>
</evidence>
<dbReference type="PANTHER" id="PTHR47725:SF2">
    <property type="entry name" value="UBIQUITIN-LIKE DOMAIN-CONTAINING PROTEIN"/>
    <property type="match status" value="1"/>
</dbReference>
<dbReference type="SUPFAM" id="SSF54236">
    <property type="entry name" value="Ubiquitin-like"/>
    <property type="match status" value="1"/>
</dbReference>
<protein>
    <recommendedName>
        <fullName evidence="1">Ubiquitin-like domain-containing protein</fullName>
    </recommendedName>
</protein>
<sequence length="104" mass="11880">MTAPVSFHIKIRRDKTTYFIECSQNETIGSVKQKLSSIINKPYKEFRLAYKDQSQDDEANLSSLGIGLDDTLALCYWISDEADVGKGKWEQAHFENYPNLAESK</sequence>
<dbReference type="PANTHER" id="PTHR47725">
    <property type="entry name" value="OS03G0364000 PROTEIN"/>
    <property type="match status" value="1"/>
</dbReference>
<dbReference type="Gene3D" id="3.10.20.90">
    <property type="entry name" value="Phosphatidylinositol 3-kinase Catalytic Subunit, Chain A, domain 1"/>
    <property type="match status" value="1"/>
</dbReference>
<dbReference type="EMBL" id="KE560757">
    <property type="protein sequence ID" value="EPZ35804.1"/>
    <property type="molecule type" value="Genomic_DNA"/>
</dbReference>
<dbReference type="InterPro" id="IPR029071">
    <property type="entry name" value="Ubiquitin-like_domsf"/>
</dbReference>
<proteinExistence type="predicted"/>